<comment type="caution">
    <text evidence="6">The sequence shown here is derived from an EMBL/GenBank/DDBJ whole genome shotgun (WGS) entry which is preliminary data.</text>
</comment>
<dbReference type="EMBL" id="DXBY01000052">
    <property type="protein sequence ID" value="HIZ34715.1"/>
    <property type="molecule type" value="Genomic_DNA"/>
</dbReference>
<comment type="subcellular location">
    <subcellularLocation>
        <location evidence="1">Cell envelope</location>
    </subcellularLocation>
</comment>
<dbReference type="SUPFAM" id="SSF53850">
    <property type="entry name" value="Periplasmic binding protein-like II"/>
    <property type="match status" value="1"/>
</dbReference>
<gene>
    <name evidence="6" type="ORF">H9815_02965</name>
</gene>
<dbReference type="Gene3D" id="3.40.190.10">
    <property type="entry name" value="Periplasmic binding protein-like II"/>
    <property type="match status" value="1"/>
</dbReference>
<organism evidence="6 7">
    <name type="scientific">Candidatus Ruania gallistercoris</name>
    <dbReference type="NCBI Taxonomy" id="2838746"/>
    <lineage>
        <taxon>Bacteria</taxon>
        <taxon>Bacillati</taxon>
        <taxon>Actinomycetota</taxon>
        <taxon>Actinomycetes</taxon>
        <taxon>Micrococcales</taxon>
        <taxon>Ruaniaceae</taxon>
        <taxon>Ruania</taxon>
    </lineage>
</organism>
<protein>
    <submittedName>
        <fullName evidence="6">Peptide ABC transporter substrate-binding protein</fullName>
    </submittedName>
</protein>
<name>A0A9D2J2N8_9MICO</name>
<dbReference type="InterPro" id="IPR000914">
    <property type="entry name" value="SBP_5_dom"/>
</dbReference>
<sequence length="270" mass="30096">LSGNENLTIHDGPGGEIRYMVFNFNTQPFGMETNNADEDKALAVRQAIAHLIDRQPLSEEIYAGSYTPLYSYVPEGLTGATQPLMELYGDGEGGPDPDRAVQVLEDAGIETPVELNLQYNSDHYGNSSDEEYAMIESQLEADGLFEVNLSQTLWDTYNAERTEDAYPVYQLGWFPDYSDADTYLTPFFLPDNFLVNHYEDDEVTELIQAQATTEDEEERAALIEDVQAAVAEDLSTLPFLQGAQVAVAQQDIEGVTLDASFKLRFAPLHR</sequence>
<evidence type="ECO:0000256" key="3">
    <source>
        <dbReference type="ARBA" id="ARBA00022448"/>
    </source>
</evidence>
<keyword evidence="3" id="KW-0813">Transport</keyword>
<dbReference type="PANTHER" id="PTHR30290">
    <property type="entry name" value="PERIPLASMIC BINDING COMPONENT OF ABC TRANSPORTER"/>
    <property type="match status" value="1"/>
</dbReference>
<dbReference type="Gene3D" id="3.10.105.10">
    <property type="entry name" value="Dipeptide-binding Protein, Domain 3"/>
    <property type="match status" value="1"/>
</dbReference>
<evidence type="ECO:0000256" key="2">
    <source>
        <dbReference type="ARBA" id="ARBA00005695"/>
    </source>
</evidence>
<dbReference type="PANTHER" id="PTHR30290:SF10">
    <property type="entry name" value="PERIPLASMIC OLIGOPEPTIDE-BINDING PROTEIN-RELATED"/>
    <property type="match status" value="1"/>
</dbReference>
<dbReference type="Pfam" id="PF00496">
    <property type="entry name" value="SBP_bac_5"/>
    <property type="match status" value="1"/>
</dbReference>
<dbReference type="GO" id="GO:0030313">
    <property type="term" value="C:cell envelope"/>
    <property type="evidence" value="ECO:0007669"/>
    <property type="project" value="UniProtKB-SubCell"/>
</dbReference>
<dbReference type="Proteomes" id="UP000824037">
    <property type="component" value="Unassembled WGS sequence"/>
</dbReference>
<proteinExistence type="inferred from homology"/>
<reference evidence="6" key="2">
    <citation type="submission" date="2021-04" db="EMBL/GenBank/DDBJ databases">
        <authorList>
            <person name="Gilroy R."/>
        </authorList>
    </citation>
    <scope>NUCLEOTIDE SEQUENCE</scope>
    <source>
        <strain evidence="6">ChiGjej4B4-7305</strain>
    </source>
</reference>
<evidence type="ECO:0000256" key="1">
    <source>
        <dbReference type="ARBA" id="ARBA00004196"/>
    </source>
</evidence>
<keyword evidence="4" id="KW-0732">Signal</keyword>
<comment type="similarity">
    <text evidence="2">Belongs to the bacterial solute-binding protein 5 family.</text>
</comment>
<dbReference type="GO" id="GO:0015833">
    <property type="term" value="P:peptide transport"/>
    <property type="evidence" value="ECO:0007669"/>
    <property type="project" value="TreeGrafter"/>
</dbReference>
<accession>A0A9D2J2N8</accession>
<evidence type="ECO:0000313" key="6">
    <source>
        <dbReference type="EMBL" id="HIZ34715.1"/>
    </source>
</evidence>
<reference evidence="6" key="1">
    <citation type="journal article" date="2021" name="PeerJ">
        <title>Extensive microbial diversity within the chicken gut microbiome revealed by metagenomics and culture.</title>
        <authorList>
            <person name="Gilroy R."/>
            <person name="Ravi A."/>
            <person name="Getino M."/>
            <person name="Pursley I."/>
            <person name="Horton D.L."/>
            <person name="Alikhan N.F."/>
            <person name="Baker D."/>
            <person name="Gharbi K."/>
            <person name="Hall N."/>
            <person name="Watson M."/>
            <person name="Adriaenssens E.M."/>
            <person name="Foster-Nyarko E."/>
            <person name="Jarju S."/>
            <person name="Secka A."/>
            <person name="Antonio M."/>
            <person name="Oren A."/>
            <person name="Chaudhuri R.R."/>
            <person name="La Ragione R."/>
            <person name="Hildebrand F."/>
            <person name="Pallen M.J."/>
        </authorList>
    </citation>
    <scope>NUCLEOTIDE SEQUENCE</scope>
    <source>
        <strain evidence="6">ChiGjej4B4-7305</strain>
    </source>
</reference>
<dbReference type="InterPro" id="IPR039424">
    <property type="entry name" value="SBP_5"/>
</dbReference>
<evidence type="ECO:0000313" key="7">
    <source>
        <dbReference type="Proteomes" id="UP000824037"/>
    </source>
</evidence>
<feature type="domain" description="Solute-binding protein family 5" evidence="5">
    <location>
        <begin position="4"/>
        <end position="192"/>
    </location>
</feature>
<dbReference type="AlphaFoldDB" id="A0A9D2J2N8"/>
<evidence type="ECO:0000256" key="4">
    <source>
        <dbReference type="ARBA" id="ARBA00022729"/>
    </source>
</evidence>
<dbReference type="GO" id="GO:1904680">
    <property type="term" value="F:peptide transmembrane transporter activity"/>
    <property type="evidence" value="ECO:0007669"/>
    <property type="project" value="TreeGrafter"/>
</dbReference>
<feature type="non-terminal residue" evidence="6">
    <location>
        <position position="1"/>
    </location>
</feature>
<evidence type="ECO:0000259" key="5">
    <source>
        <dbReference type="Pfam" id="PF00496"/>
    </source>
</evidence>